<reference evidence="1" key="1">
    <citation type="journal article" date="2014" name="Front. Microbiol.">
        <title>High frequency of phylogenetically diverse reductive dehalogenase-homologous genes in deep subseafloor sedimentary metagenomes.</title>
        <authorList>
            <person name="Kawai M."/>
            <person name="Futagami T."/>
            <person name="Toyoda A."/>
            <person name="Takaki Y."/>
            <person name="Nishi S."/>
            <person name="Hori S."/>
            <person name="Arai W."/>
            <person name="Tsubouchi T."/>
            <person name="Morono Y."/>
            <person name="Uchiyama I."/>
            <person name="Ito T."/>
            <person name="Fujiyama A."/>
            <person name="Inagaki F."/>
            <person name="Takami H."/>
        </authorList>
    </citation>
    <scope>NUCLEOTIDE SEQUENCE</scope>
    <source>
        <strain evidence="1">Expedition CK06-06</strain>
    </source>
</reference>
<evidence type="ECO:0000313" key="1">
    <source>
        <dbReference type="EMBL" id="GAG36984.1"/>
    </source>
</evidence>
<protein>
    <submittedName>
        <fullName evidence="1">Uncharacterized protein</fullName>
    </submittedName>
</protein>
<comment type="caution">
    <text evidence="1">The sequence shown here is derived from an EMBL/GenBank/DDBJ whole genome shotgun (WGS) entry which is preliminary data.</text>
</comment>
<dbReference type="AlphaFoldDB" id="X0X1D0"/>
<proteinExistence type="predicted"/>
<sequence>MFFEGSSSSLLDEMARGIVGKCIIKLIKRKYSKEISQPDAKQSKAGVFFYGGLRAVCRKNPTLGRLADDAGKSSPVDGLSKVVNYMVQSGLLTEFRGHAQKMYKITQDFEIMMKEGKYK</sequence>
<dbReference type="EMBL" id="BARS01040555">
    <property type="protein sequence ID" value="GAG36984.1"/>
    <property type="molecule type" value="Genomic_DNA"/>
</dbReference>
<name>X0X1D0_9ZZZZ</name>
<accession>X0X1D0</accession>
<gene>
    <name evidence="1" type="ORF">S01H1_61801</name>
</gene>
<organism evidence="1">
    <name type="scientific">marine sediment metagenome</name>
    <dbReference type="NCBI Taxonomy" id="412755"/>
    <lineage>
        <taxon>unclassified sequences</taxon>
        <taxon>metagenomes</taxon>
        <taxon>ecological metagenomes</taxon>
    </lineage>
</organism>